<proteinExistence type="predicted"/>
<comment type="caution">
    <text evidence="1">The sequence shown here is derived from an EMBL/GenBank/DDBJ whole genome shotgun (WGS) entry which is preliminary data.</text>
</comment>
<reference evidence="1 2" key="1">
    <citation type="submission" date="2024-06" db="EMBL/GenBank/DDBJ databases">
        <title>Chitinophaga defluvii sp. nov., isolated from municipal sewage.</title>
        <authorList>
            <person name="Zhang L."/>
        </authorList>
    </citation>
    <scope>NUCLEOTIDE SEQUENCE [LARGE SCALE GENOMIC DNA]</scope>
    <source>
        <strain evidence="1 2">H8</strain>
    </source>
</reference>
<dbReference type="Pfam" id="PF22668">
    <property type="entry name" value="DUF7009"/>
    <property type="match status" value="1"/>
</dbReference>
<evidence type="ECO:0000313" key="2">
    <source>
        <dbReference type="Proteomes" id="UP001549749"/>
    </source>
</evidence>
<protein>
    <submittedName>
        <fullName evidence="1">Uncharacterized protein</fullName>
    </submittedName>
</protein>
<organism evidence="1 2">
    <name type="scientific">Chitinophaga defluvii</name>
    <dbReference type="NCBI Taxonomy" id="3163343"/>
    <lineage>
        <taxon>Bacteria</taxon>
        <taxon>Pseudomonadati</taxon>
        <taxon>Bacteroidota</taxon>
        <taxon>Chitinophagia</taxon>
        <taxon>Chitinophagales</taxon>
        <taxon>Chitinophagaceae</taxon>
        <taxon>Chitinophaga</taxon>
    </lineage>
</organism>
<gene>
    <name evidence="1" type="ORF">ABR189_20530</name>
</gene>
<dbReference type="EMBL" id="JBEXAC010000002">
    <property type="protein sequence ID" value="MET6999788.1"/>
    <property type="molecule type" value="Genomic_DNA"/>
</dbReference>
<dbReference type="Proteomes" id="UP001549749">
    <property type="component" value="Unassembled WGS sequence"/>
</dbReference>
<dbReference type="InterPro" id="IPR053825">
    <property type="entry name" value="DUF7009"/>
</dbReference>
<dbReference type="RefSeq" id="WP_354662350.1">
    <property type="nucleotide sequence ID" value="NZ_JBEXAC010000002.1"/>
</dbReference>
<keyword evidence="2" id="KW-1185">Reference proteome</keyword>
<accession>A0ABV2T9W0</accession>
<name>A0ABV2T9W0_9BACT</name>
<evidence type="ECO:0000313" key="1">
    <source>
        <dbReference type="EMBL" id="MET6999788.1"/>
    </source>
</evidence>
<sequence>MKIRIKGNSIRYRLDKTDIEVLQELNKVEEMTHIGDHALHFCIRAREIPESAIRMENNGVHLSVPLLQITQWTTTDQVGFNLELPNPDGSILKILVEKDFKCLTERDEDDSQAFDNPLAGESC</sequence>